<dbReference type="OrthoDB" id="964869at2759"/>
<evidence type="ECO:0000313" key="1">
    <source>
        <dbReference type="EMBL" id="KAG8488437.1"/>
    </source>
</evidence>
<dbReference type="PANTHER" id="PTHR44013:SF1">
    <property type="entry name" value="ZINC-TYPE ALCOHOL DEHYDROGENASE-LIKE PROTEIN C16A3.02C"/>
    <property type="match status" value="1"/>
</dbReference>
<dbReference type="InterPro" id="IPR036291">
    <property type="entry name" value="NAD(P)-bd_dom_sf"/>
</dbReference>
<organism evidence="1 2">
    <name type="scientific">Gossypium anomalum</name>
    <dbReference type="NCBI Taxonomy" id="47600"/>
    <lineage>
        <taxon>Eukaryota</taxon>
        <taxon>Viridiplantae</taxon>
        <taxon>Streptophyta</taxon>
        <taxon>Embryophyta</taxon>
        <taxon>Tracheophyta</taxon>
        <taxon>Spermatophyta</taxon>
        <taxon>Magnoliopsida</taxon>
        <taxon>eudicotyledons</taxon>
        <taxon>Gunneridae</taxon>
        <taxon>Pentapetalae</taxon>
        <taxon>rosids</taxon>
        <taxon>malvids</taxon>
        <taxon>Malvales</taxon>
        <taxon>Malvaceae</taxon>
        <taxon>Malvoideae</taxon>
        <taxon>Gossypium</taxon>
    </lineage>
</organism>
<dbReference type="AlphaFoldDB" id="A0A8J6CV03"/>
<keyword evidence="2" id="KW-1185">Reference proteome</keyword>
<dbReference type="Gene3D" id="3.40.50.720">
    <property type="entry name" value="NAD(P)-binding Rossmann-like Domain"/>
    <property type="match status" value="1"/>
</dbReference>
<dbReference type="InterPro" id="IPR052733">
    <property type="entry name" value="Chloroplast_QOR"/>
</dbReference>
<name>A0A8J6CV03_9ROSI</name>
<accession>A0A8J6CV03</accession>
<dbReference type="Proteomes" id="UP000701853">
    <property type="component" value="Chromosome 7"/>
</dbReference>
<comment type="caution">
    <text evidence="1">The sequence shown here is derived from an EMBL/GenBank/DDBJ whole genome shotgun (WGS) entry which is preliminary data.</text>
</comment>
<evidence type="ECO:0000313" key="2">
    <source>
        <dbReference type="Proteomes" id="UP000701853"/>
    </source>
</evidence>
<dbReference type="SUPFAM" id="SSF51735">
    <property type="entry name" value="NAD(P)-binding Rossmann-fold domains"/>
    <property type="match status" value="1"/>
</dbReference>
<dbReference type="EMBL" id="JAHUZN010000007">
    <property type="protein sequence ID" value="KAG8488437.1"/>
    <property type="molecule type" value="Genomic_DNA"/>
</dbReference>
<sequence>MFISSCAATDIAEEVIKVKPRVTNYKTGDKVVAMLNYPISVHSCSSSFCYGYLMIIFAIAVTESARVKLDGTSRHVNLLIIVASGGVGQYAVQLENLGNTHFTATCGAHNLDLVRSLRADEALDYKTPNGVVLKSPSDSKYDVVIHCMMGIPWFTFEPNYSTNEKVINMTSGPRAFLVYALKKLTFSKKQLVPMLLIPKKKNLFG</sequence>
<gene>
    <name evidence="1" type="ORF">CXB51_016454</name>
</gene>
<protein>
    <recommendedName>
        <fullName evidence="3">Alcohol dehydrogenase-like C-terminal domain-containing protein</fullName>
    </recommendedName>
</protein>
<reference evidence="1 2" key="1">
    <citation type="journal article" date="2021" name="bioRxiv">
        <title>The Gossypium anomalum genome as a resource for cotton improvement and evolutionary analysis of hybrid incompatibility.</title>
        <authorList>
            <person name="Grover C.E."/>
            <person name="Yuan D."/>
            <person name="Arick M.A."/>
            <person name="Miller E.R."/>
            <person name="Hu G."/>
            <person name="Peterson D.G."/>
            <person name="Wendel J.F."/>
            <person name="Udall J.A."/>
        </authorList>
    </citation>
    <scope>NUCLEOTIDE SEQUENCE [LARGE SCALE GENOMIC DNA]</scope>
    <source>
        <strain evidence="1">JFW-Udall</strain>
        <tissue evidence="1">Leaf</tissue>
    </source>
</reference>
<dbReference type="PANTHER" id="PTHR44013">
    <property type="entry name" value="ZINC-TYPE ALCOHOL DEHYDROGENASE-LIKE PROTEIN C16A3.02C"/>
    <property type="match status" value="1"/>
</dbReference>
<evidence type="ECO:0008006" key="3">
    <source>
        <dbReference type="Google" id="ProtNLM"/>
    </source>
</evidence>
<proteinExistence type="predicted"/>